<dbReference type="InterPro" id="IPR036397">
    <property type="entry name" value="RNaseH_sf"/>
</dbReference>
<protein>
    <submittedName>
        <fullName evidence="3">Uncharacterized protein LOC127565796</fullName>
    </submittedName>
</protein>
<evidence type="ECO:0000313" key="3">
    <source>
        <dbReference type="RefSeq" id="XP_051862292.1"/>
    </source>
</evidence>
<dbReference type="OrthoDB" id="6118231at2759"/>
<reference evidence="3" key="1">
    <citation type="submission" date="2025-08" db="UniProtKB">
        <authorList>
            <consortium name="RefSeq"/>
        </authorList>
    </citation>
    <scope>IDENTIFICATION</scope>
    <source>
        <strain evidence="3">15112-1751.03</strain>
        <tissue evidence="3">Whole Adult</tissue>
    </source>
</reference>
<name>A0A9C6T974_DROAB</name>
<dbReference type="PANTHER" id="PTHR46060:SF1">
    <property type="entry name" value="MARINER MOS1 TRANSPOSASE-LIKE PROTEIN"/>
    <property type="match status" value="1"/>
</dbReference>
<sequence>MDEAWIHHYTPESSRQSSEWVVAGENRPRRPKTEKSAGKVMASIFWDAYGNLIIDYLEKDLAPRDYWLFADLKKHLQGERYRSNEEVIADTEGYFEGKSSSFYKNGIERLEKRWTDCIALD</sequence>
<dbReference type="Gene3D" id="3.30.420.10">
    <property type="entry name" value="Ribonuclease H-like superfamily/Ribonuclease H"/>
    <property type="match status" value="2"/>
</dbReference>
<dbReference type="AlphaFoldDB" id="A0A9C6T974"/>
<dbReference type="RefSeq" id="XP_051862292.1">
    <property type="nucleotide sequence ID" value="XM_052006332.1"/>
</dbReference>
<gene>
    <name evidence="3" type="primary">LOC127565796</name>
</gene>
<evidence type="ECO:0000313" key="2">
    <source>
        <dbReference type="Proteomes" id="UP000515160"/>
    </source>
</evidence>
<dbReference type="Proteomes" id="UP000515160">
    <property type="component" value="Chromosome 2R"/>
</dbReference>
<dbReference type="GeneID" id="127565796"/>
<organism evidence="2 3">
    <name type="scientific">Drosophila albomicans</name>
    <name type="common">Fruit fly</name>
    <dbReference type="NCBI Taxonomy" id="7291"/>
    <lineage>
        <taxon>Eukaryota</taxon>
        <taxon>Metazoa</taxon>
        <taxon>Ecdysozoa</taxon>
        <taxon>Arthropoda</taxon>
        <taxon>Hexapoda</taxon>
        <taxon>Insecta</taxon>
        <taxon>Pterygota</taxon>
        <taxon>Neoptera</taxon>
        <taxon>Endopterygota</taxon>
        <taxon>Diptera</taxon>
        <taxon>Brachycera</taxon>
        <taxon>Muscomorpha</taxon>
        <taxon>Ephydroidea</taxon>
        <taxon>Drosophilidae</taxon>
        <taxon>Drosophila</taxon>
    </lineage>
</organism>
<dbReference type="PANTHER" id="PTHR46060">
    <property type="entry name" value="MARINER MOS1 TRANSPOSASE-LIKE PROTEIN"/>
    <property type="match status" value="1"/>
</dbReference>
<accession>A0A9C6T974</accession>
<dbReference type="Pfam" id="PF01359">
    <property type="entry name" value="Transposase_1"/>
    <property type="match status" value="1"/>
</dbReference>
<dbReference type="InterPro" id="IPR052709">
    <property type="entry name" value="Transposase-MT_Hybrid"/>
</dbReference>
<feature type="region of interest" description="Disordered" evidence="1">
    <location>
        <begin position="9"/>
        <end position="34"/>
    </location>
</feature>
<evidence type="ECO:0000256" key="1">
    <source>
        <dbReference type="SAM" id="MobiDB-lite"/>
    </source>
</evidence>
<dbReference type="InterPro" id="IPR001888">
    <property type="entry name" value="Transposase_1"/>
</dbReference>
<dbReference type="GO" id="GO:0003676">
    <property type="term" value="F:nucleic acid binding"/>
    <property type="evidence" value="ECO:0007669"/>
    <property type="project" value="InterPro"/>
</dbReference>
<proteinExistence type="predicted"/>
<keyword evidence="2" id="KW-1185">Reference proteome</keyword>